<keyword evidence="2" id="KW-1185">Reference proteome</keyword>
<dbReference type="Proteomes" id="UP000316726">
    <property type="component" value="Chromosome 10"/>
</dbReference>
<sequence length="90" mass="10140">MTFCGDIEVEILRLGLRLGLRRQGMQKVANGFSKSVLASLTTCSPEVATYGACIKQGLPDIQRGMCEKQFLALKKCFRKELRESMRKARK</sequence>
<organism evidence="1 2">
    <name type="scientific">Chloropicon primus</name>
    <dbReference type="NCBI Taxonomy" id="1764295"/>
    <lineage>
        <taxon>Eukaryota</taxon>
        <taxon>Viridiplantae</taxon>
        <taxon>Chlorophyta</taxon>
        <taxon>Chloropicophyceae</taxon>
        <taxon>Chloropicales</taxon>
        <taxon>Chloropicaceae</taxon>
        <taxon>Chloropicon</taxon>
    </lineage>
</organism>
<dbReference type="GO" id="GO:0005739">
    <property type="term" value="C:mitochondrion"/>
    <property type="evidence" value="ECO:0007669"/>
    <property type="project" value="InterPro"/>
</dbReference>
<gene>
    <name evidence="1" type="ORF">A3770_10p59170</name>
</gene>
<accession>A0A5B8MS27</accession>
<evidence type="ECO:0008006" key="3">
    <source>
        <dbReference type="Google" id="ProtNLM"/>
    </source>
</evidence>
<proteinExistence type="predicted"/>
<reference evidence="1 2" key="1">
    <citation type="submission" date="2018-07" db="EMBL/GenBank/DDBJ databases">
        <title>The complete nuclear genome of the prasinophyte Chloropicon primus (CCMP1205).</title>
        <authorList>
            <person name="Pombert J.-F."/>
            <person name="Otis C."/>
            <person name="Turmel M."/>
            <person name="Lemieux C."/>
        </authorList>
    </citation>
    <scope>NUCLEOTIDE SEQUENCE [LARGE SCALE GENOMIC DNA]</scope>
    <source>
        <strain evidence="1 2">CCMP1205</strain>
    </source>
</reference>
<evidence type="ECO:0000313" key="2">
    <source>
        <dbReference type="Proteomes" id="UP000316726"/>
    </source>
</evidence>
<evidence type="ECO:0000313" key="1">
    <source>
        <dbReference type="EMBL" id="QDZ23399.1"/>
    </source>
</evidence>
<dbReference type="PANTHER" id="PTHR34561:SF1">
    <property type="entry name" value="NADH DEHYDROGENASE [UBIQUINONE] 1 ALPHA SUBCOMPLEX ASSEMBLY FACTOR 8"/>
    <property type="match status" value="1"/>
</dbReference>
<dbReference type="OrthoDB" id="3821113at2759"/>
<name>A0A5B8MS27_9CHLO</name>
<dbReference type="GO" id="GO:0032981">
    <property type="term" value="P:mitochondrial respiratory chain complex I assembly"/>
    <property type="evidence" value="ECO:0007669"/>
    <property type="project" value="InterPro"/>
</dbReference>
<protein>
    <recommendedName>
        <fullName evidence="3">COX assembly mitochondrial protein</fullName>
    </recommendedName>
</protein>
<dbReference type="InterPro" id="IPR034595">
    <property type="entry name" value="NDUFAF8"/>
</dbReference>
<dbReference type="AlphaFoldDB" id="A0A5B8MS27"/>
<dbReference type="EMBL" id="CP031043">
    <property type="protein sequence ID" value="QDZ23399.1"/>
    <property type="molecule type" value="Genomic_DNA"/>
</dbReference>
<dbReference type="PANTHER" id="PTHR34561">
    <property type="entry name" value="NADH DEHYDROGENASE [UBIQUINONE] 1 ALPHA SUBCOMPLEX ASSEMBLY FACTOR 8"/>
    <property type="match status" value="1"/>
</dbReference>